<dbReference type="GO" id="GO:0016020">
    <property type="term" value="C:membrane"/>
    <property type="evidence" value="ECO:0007669"/>
    <property type="project" value="UniProtKB-SubCell"/>
</dbReference>
<dbReference type="Proteomes" id="UP000224130">
    <property type="component" value="Unassembled WGS sequence"/>
</dbReference>
<dbReference type="AlphaFoldDB" id="A0A2A9EXZ8"/>
<comment type="caution">
    <text evidence="9">The sequence shown here is derived from an EMBL/GenBank/DDBJ whole genome shotgun (WGS) entry which is preliminary data.</text>
</comment>
<evidence type="ECO:0000256" key="4">
    <source>
        <dbReference type="ARBA" id="ARBA00022692"/>
    </source>
</evidence>
<dbReference type="GO" id="GO:0009403">
    <property type="term" value="P:toxin biosynthetic process"/>
    <property type="evidence" value="ECO:0007669"/>
    <property type="project" value="InterPro"/>
</dbReference>
<dbReference type="Pfam" id="PF02674">
    <property type="entry name" value="Colicin_V"/>
    <property type="match status" value="1"/>
</dbReference>
<dbReference type="EMBL" id="PDJJ01000001">
    <property type="protein sequence ID" value="PFG43748.1"/>
    <property type="molecule type" value="Genomic_DNA"/>
</dbReference>
<evidence type="ECO:0000256" key="2">
    <source>
        <dbReference type="ARBA" id="ARBA00010541"/>
    </source>
</evidence>
<dbReference type="RefSeq" id="WP_098464056.1">
    <property type="nucleotide sequence ID" value="NZ_PDJJ01000001.1"/>
</dbReference>
<keyword evidence="5" id="KW-0378">Hydrolase</keyword>
<dbReference type="InterPro" id="IPR001940">
    <property type="entry name" value="Peptidase_S1C"/>
</dbReference>
<comment type="similarity">
    <text evidence="2">Belongs to the peptidase S1C family.</text>
</comment>
<feature type="transmembrane region" description="Helical" evidence="8">
    <location>
        <begin position="31"/>
        <end position="49"/>
    </location>
</feature>
<keyword evidence="3" id="KW-0645">Protease</keyword>
<dbReference type="OrthoDB" id="9766361at2"/>
<dbReference type="PANTHER" id="PTHR43343:SF3">
    <property type="entry name" value="PROTEASE DO-LIKE 8, CHLOROPLASTIC"/>
    <property type="match status" value="1"/>
</dbReference>
<evidence type="ECO:0000313" key="10">
    <source>
        <dbReference type="Proteomes" id="UP000224130"/>
    </source>
</evidence>
<evidence type="ECO:0000256" key="6">
    <source>
        <dbReference type="ARBA" id="ARBA00022989"/>
    </source>
</evidence>
<evidence type="ECO:0000256" key="7">
    <source>
        <dbReference type="ARBA" id="ARBA00023136"/>
    </source>
</evidence>
<dbReference type="PRINTS" id="PR00834">
    <property type="entry name" value="PROTEASES2C"/>
</dbReference>
<keyword evidence="4 8" id="KW-0812">Transmembrane</keyword>
<dbReference type="InterPro" id="IPR003825">
    <property type="entry name" value="Colicin-V_CvpA"/>
</dbReference>
<protein>
    <submittedName>
        <fullName evidence="9">Colicin V production protein</fullName>
    </submittedName>
</protein>
<gene>
    <name evidence="9" type="ORF">ATJ88_2455</name>
</gene>
<dbReference type="GO" id="GO:0004252">
    <property type="term" value="F:serine-type endopeptidase activity"/>
    <property type="evidence" value="ECO:0007669"/>
    <property type="project" value="InterPro"/>
</dbReference>
<evidence type="ECO:0000256" key="8">
    <source>
        <dbReference type="SAM" id="Phobius"/>
    </source>
</evidence>
<dbReference type="NCBIfam" id="NF033740">
    <property type="entry name" value="MarP_fam_protase"/>
    <property type="match status" value="1"/>
</dbReference>
<sequence>MTPVDIVLVVILLAALASGLSRGLLATVGGLVGLVVGGVVVYLGLPLLFDVLPTTPWRGPLTVVLAVLVPLVGASVGTSVGHSLRGPVDRTALRPLERLLGGVASLLVAVVAVSFVGSTLEATGMPGVARAMSSSVVLRAIEERTPDPVQRTLAQARAAVLDDGLPQLDGLLDPRRTTTAPDVDLADPALTRAAQSVAKVWGSADACGTGVTGSGFVAADDRVVTNAHVVAGVDRPLVELPGRTALEGRVVYVDPAADLAVVAVDGLDADPLPVAPTLDVGDPAVVQGYPFGGPFTSVAAQVLDAGPVQIAASDGSGTVERDVYALATQVRGGNSGGPVLSTDGEVVGVVFGRSQSDDDLGYGVTTNELMPVVAQAPDLDAAVDSGRCDA</sequence>
<keyword evidence="6 8" id="KW-1133">Transmembrane helix</keyword>
<evidence type="ECO:0000256" key="1">
    <source>
        <dbReference type="ARBA" id="ARBA00004141"/>
    </source>
</evidence>
<keyword evidence="10" id="KW-1185">Reference proteome</keyword>
<dbReference type="SUPFAM" id="SSF50494">
    <property type="entry name" value="Trypsin-like serine proteases"/>
    <property type="match status" value="1"/>
</dbReference>
<feature type="transmembrane region" description="Helical" evidence="8">
    <location>
        <begin position="61"/>
        <end position="80"/>
    </location>
</feature>
<comment type="subcellular location">
    <subcellularLocation>
        <location evidence="1">Membrane</location>
        <topology evidence="1">Multi-pass membrane protein</topology>
    </subcellularLocation>
</comment>
<dbReference type="InterPro" id="IPR043504">
    <property type="entry name" value="Peptidase_S1_PA_chymotrypsin"/>
</dbReference>
<proteinExistence type="inferred from homology"/>
<organism evidence="9 10">
    <name type="scientific">Isoptericola jiangsuensis</name>
    <dbReference type="NCBI Taxonomy" id="548579"/>
    <lineage>
        <taxon>Bacteria</taxon>
        <taxon>Bacillati</taxon>
        <taxon>Actinomycetota</taxon>
        <taxon>Actinomycetes</taxon>
        <taxon>Micrococcales</taxon>
        <taxon>Promicromonosporaceae</taxon>
        <taxon>Isoptericola</taxon>
    </lineage>
</organism>
<feature type="transmembrane region" description="Helical" evidence="8">
    <location>
        <begin position="100"/>
        <end position="120"/>
    </location>
</feature>
<dbReference type="InterPro" id="IPR047680">
    <property type="entry name" value="MarP-like"/>
</dbReference>
<accession>A0A2A9EXZ8</accession>
<dbReference type="InterPro" id="IPR051201">
    <property type="entry name" value="Chloro_Bact_Ser_Proteases"/>
</dbReference>
<reference evidence="9 10" key="1">
    <citation type="submission" date="2017-10" db="EMBL/GenBank/DDBJ databases">
        <title>Sequencing the genomes of 1000 actinobacteria strains.</title>
        <authorList>
            <person name="Klenk H.-P."/>
        </authorList>
    </citation>
    <scope>NUCLEOTIDE SEQUENCE [LARGE SCALE GENOMIC DNA]</scope>
    <source>
        <strain evidence="9 10">DSM 21863</strain>
    </source>
</reference>
<keyword evidence="7 8" id="KW-0472">Membrane</keyword>
<evidence type="ECO:0000313" key="9">
    <source>
        <dbReference type="EMBL" id="PFG43748.1"/>
    </source>
</evidence>
<dbReference type="PANTHER" id="PTHR43343">
    <property type="entry name" value="PEPTIDASE S12"/>
    <property type="match status" value="1"/>
</dbReference>
<dbReference type="InterPro" id="IPR009003">
    <property type="entry name" value="Peptidase_S1_PA"/>
</dbReference>
<dbReference type="Pfam" id="PF13365">
    <property type="entry name" value="Trypsin_2"/>
    <property type="match status" value="1"/>
</dbReference>
<dbReference type="GO" id="GO:0006508">
    <property type="term" value="P:proteolysis"/>
    <property type="evidence" value="ECO:0007669"/>
    <property type="project" value="UniProtKB-KW"/>
</dbReference>
<evidence type="ECO:0000256" key="3">
    <source>
        <dbReference type="ARBA" id="ARBA00022670"/>
    </source>
</evidence>
<name>A0A2A9EXZ8_9MICO</name>
<evidence type="ECO:0000256" key="5">
    <source>
        <dbReference type="ARBA" id="ARBA00022801"/>
    </source>
</evidence>
<dbReference type="Gene3D" id="2.40.10.10">
    <property type="entry name" value="Trypsin-like serine proteases"/>
    <property type="match status" value="2"/>
</dbReference>